<protein>
    <submittedName>
        <fullName evidence="2">Uncharacterized protein</fullName>
    </submittedName>
</protein>
<organism evidence="2 3">
    <name type="scientific">Prunus dulcis</name>
    <name type="common">Almond</name>
    <name type="synonym">Amygdalus dulcis</name>
    <dbReference type="NCBI Taxonomy" id="3755"/>
    <lineage>
        <taxon>Eukaryota</taxon>
        <taxon>Viridiplantae</taxon>
        <taxon>Streptophyta</taxon>
        <taxon>Embryophyta</taxon>
        <taxon>Tracheophyta</taxon>
        <taxon>Spermatophyta</taxon>
        <taxon>Magnoliopsida</taxon>
        <taxon>eudicotyledons</taxon>
        <taxon>Gunneridae</taxon>
        <taxon>Pentapetalae</taxon>
        <taxon>rosids</taxon>
        <taxon>fabids</taxon>
        <taxon>Rosales</taxon>
        <taxon>Rosaceae</taxon>
        <taxon>Amygdaloideae</taxon>
        <taxon>Amygdaleae</taxon>
        <taxon>Prunus</taxon>
    </lineage>
</organism>
<dbReference type="InParanoid" id="A0A5E4FQZ0"/>
<gene>
    <name evidence="2" type="ORF">ALMOND_2B017396</name>
</gene>
<dbReference type="Gramene" id="VVA29827">
    <property type="protein sequence ID" value="VVA29827"/>
    <property type="gene ID" value="Prudul26B017396"/>
</dbReference>
<evidence type="ECO:0000313" key="3">
    <source>
        <dbReference type="Proteomes" id="UP000327085"/>
    </source>
</evidence>
<dbReference type="AlphaFoldDB" id="A0A5E4FQZ0"/>
<sequence length="98" mass="10814">MVVAEEIFMAASKISFCTAMAVADSTSMPALSDCTYADFPFQFNPYFHIFLLSLRQWTIALMRNQSLKVKSLEGWDGSRSLTSCSEGQGCGRRDGVAD</sequence>
<accession>A0A5E4FQZ0</accession>
<evidence type="ECO:0000256" key="1">
    <source>
        <dbReference type="SAM" id="MobiDB-lite"/>
    </source>
</evidence>
<feature type="region of interest" description="Disordered" evidence="1">
    <location>
        <begin position="75"/>
        <end position="98"/>
    </location>
</feature>
<dbReference type="Proteomes" id="UP000327085">
    <property type="component" value="Chromosome 3"/>
</dbReference>
<proteinExistence type="predicted"/>
<evidence type="ECO:0000313" key="2">
    <source>
        <dbReference type="EMBL" id="VVA29827.1"/>
    </source>
</evidence>
<name>A0A5E4FQZ0_PRUDU</name>
<reference evidence="3" key="1">
    <citation type="journal article" date="2020" name="Plant J.">
        <title>Transposons played a major role in the diversification between the closely related almond and peach genomes: results from the almond genome sequence.</title>
        <authorList>
            <person name="Alioto T."/>
            <person name="Alexiou K.G."/>
            <person name="Bardil A."/>
            <person name="Barteri F."/>
            <person name="Castanera R."/>
            <person name="Cruz F."/>
            <person name="Dhingra A."/>
            <person name="Duval H."/>
            <person name="Fernandez I Marti A."/>
            <person name="Frias L."/>
            <person name="Galan B."/>
            <person name="Garcia J.L."/>
            <person name="Howad W."/>
            <person name="Gomez-Garrido J."/>
            <person name="Gut M."/>
            <person name="Julca I."/>
            <person name="Morata J."/>
            <person name="Puigdomenech P."/>
            <person name="Ribeca P."/>
            <person name="Rubio Cabetas M.J."/>
            <person name="Vlasova A."/>
            <person name="Wirthensohn M."/>
            <person name="Garcia-Mas J."/>
            <person name="Gabaldon T."/>
            <person name="Casacuberta J.M."/>
            <person name="Arus P."/>
        </authorList>
    </citation>
    <scope>NUCLEOTIDE SEQUENCE [LARGE SCALE GENOMIC DNA]</scope>
    <source>
        <strain evidence="3">cv. Texas</strain>
    </source>
</reference>
<dbReference type="EMBL" id="CABIKO010000174">
    <property type="protein sequence ID" value="VVA29827.1"/>
    <property type="molecule type" value="Genomic_DNA"/>
</dbReference>